<dbReference type="InterPro" id="IPR052664">
    <property type="entry name" value="BTB-MATH_domain_protein"/>
</dbReference>
<dbReference type="PROSITE" id="PS50097">
    <property type="entry name" value="BTB"/>
    <property type="match status" value="1"/>
</dbReference>
<dbReference type="Pfam" id="PF00651">
    <property type="entry name" value="BTB"/>
    <property type="match status" value="1"/>
</dbReference>
<dbReference type="PANTHER" id="PTHR22743:SF165">
    <property type="entry name" value="BTB AND MATH DOMAIN CONTAINING-RELATED"/>
    <property type="match status" value="1"/>
</dbReference>
<dbReference type="SUPFAM" id="SSF54695">
    <property type="entry name" value="POZ domain"/>
    <property type="match status" value="1"/>
</dbReference>
<reference evidence="2 3" key="1">
    <citation type="journal article" date="2007" name="Science">
        <title>Sea anemone genome reveals ancestral eumetazoan gene repertoire and genomic organization.</title>
        <authorList>
            <person name="Putnam N.H."/>
            <person name="Srivastava M."/>
            <person name="Hellsten U."/>
            <person name="Dirks B."/>
            <person name="Chapman J."/>
            <person name="Salamov A."/>
            <person name="Terry A."/>
            <person name="Shapiro H."/>
            <person name="Lindquist E."/>
            <person name="Kapitonov V.V."/>
            <person name="Jurka J."/>
            <person name="Genikhovich G."/>
            <person name="Grigoriev I.V."/>
            <person name="Lucas S.M."/>
            <person name="Steele R.E."/>
            <person name="Finnerty J.R."/>
            <person name="Technau U."/>
            <person name="Martindale M.Q."/>
            <person name="Rokhsar D.S."/>
        </authorList>
    </citation>
    <scope>NUCLEOTIDE SEQUENCE [LARGE SCALE GENOMIC DNA]</scope>
    <source>
        <strain evidence="3">CH2 X CH6</strain>
    </source>
</reference>
<dbReference type="eggNOG" id="ENOG502SWCK">
    <property type="taxonomic scope" value="Eukaryota"/>
</dbReference>
<dbReference type="EMBL" id="DS469624">
    <property type="protein sequence ID" value="EDO38527.1"/>
    <property type="molecule type" value="Genomic_DNA"/>
</dbReference>
<sequence>MGVDNIGLIIHLVLTYHSERHEEIESQVSKAFKEMSLRDIKDLPETKEMTMIANPLVEKIGELENWIRYVLPLILDMMSMYGQAHSSFEETFEVTCDLLEDLNDYDRARHIVTCEECWNNMSAYPDDVKPKVQHPFSEPWDESDVILVVEEQEFHVHKFILKMASPVFKAMFEHVKDSKPIQLPGKKFNQVLDLMNHIYPTSNNSSITMDNVEHLSALAAEYQIKAVTNSCFDYLKGLEMGVDNISLIIHLVLTYHSERHEEIESQVSKAFNEMSLTDIKNLPKAKEIMIIANPLVKRMEKLEDWVRYVLPLIIDMMGMYRLDQEEFKIHGSVGGRCYYSNRLDGYDRARHVLITCDECRNYMSAHPGVSRCLKKYGNTSLLRRMEDIVEYIR</sequence>
<accession>A7SCQ0</accession>
<evidence type="ECO:0000313" key="3">
    <source>
        <dbReference type="Proteomes" id="UP000001593"/>
    </source>
</evidence>
<keyword evidence="3" id="KW-1185">Reference proteome</keyword>
<dbReference type="HOGENOM" id="CLU_702667_0_0_1"/>
<dbReference type="CDD" id="cd18186">
    <property type="entry name" value="BTB_POZ_ZBTB_KLHL-like"/>
    <property type="match status" value="1"/>
</dbReference>
<proteinExistence type="predicted"/>
<organism evidence="2 3">
    <name type="scientific">Nematostella vectensis</name>
    <name type="common">Starlet sea anemone</name>
    <dbReference type="NCBI Taxonomy" id="45351"/>
    <lineage>
        <taxon>Eukaryota</taxon>
        <taxon>Metazoa</taxon>
        <taxon>Cnidaria</taxon>
        <taxon>Anthozoa</taxon>
        <taxon>Hexacorallia</taxon>
        <taxon>Actiniaria</taxon>
        <taxon>Edwardsiidae</taxon>
        <taxon>Nematostella</taxon>
    </lineage>
</organism>
<evidence type="ECO:0000259" key="1">
    <source>
        <dbReference type="PROSITE" id="PS50097"/>
    </source>
</evidence>
<dbReference type="PANTHER" id="PTHR22743">
    <property type="entry name" value="MEPRIN/TRAF-LIKE MATH FAMILY-C.ELEGANS"/>
    <property type="match status" value="1"/>
</dbReference>
<dbReference type="Proteomes" id="UP000001593">
    <property type="component" value="Unassembled WGS sequence"/>
</dbReference>
<dbReference type="AlphaFoldDB" id="A7SCQ0"/>
<dbReference type="Gene3D" id="3.30.710.10">
    <property type="entry name" value="Potassium Channel Kv1.1, Chain A"/>
    <property type="match status" value="1"/>
</dbReference>
<dbReference type="InterPro" id="IPR011333">
    <property type="entry name" value="SKP1/BTB/POZ_sf"/>
</dbReference>
<gene>
    <name evidence="2" type="ORF">NEMVEDRAFT_v1g244343</name>
</gene>
<feature type="domain" description="BTB" evidence="1">
    <location>
        <begin position="143"/>
        <end position="199"/>
    </location>
</feature>
<evidence type="ECO:0000313" key="2">
    <source>
        <dbReference type="EMBL" id="EDO38527.1"/>
    </source>
</evidence>
<dbReference type="InParanoid" id="A7SCQ0"/>
<name>A7SCQ0_NEMVE</name>
<protein>
    <recommendedName>
        <fullName evidence="1">BTB domain-containing protein</fullName>
    </recommendedName>
</protein>
<dbReference type="InterPro" id="IPR000210">
    <property type="entry name" value="BTB/POZ_dom"/>
</dbReference>
<dbReference type="PhylomeDB" id="A7SCQ0"/>
<dbReference type="SMART" id="SM00225">
    <property type="entry name" value="BTB"/>
    <property type="match status" value="1"/>
</dbReference>